<evidence type="ECO:0000313" key="3">
    <source>
        <dbReference type="Proteomes" id="UP000517187"/>
    </source>
</evidence>
<sequence length="207" mass="22486">MKPEVDEILEQSVVREVAGIVRIPKILDNVVEALEHVGFDRSDIDVMADCETIRDRFGTIFIPVEELADVPNAPRRAFIQRDDVSAVRVGATGVLFYVGATVAALSIVASGGSLAAALAAATAAGAASGGLGAFATRFLTRERANMIETMMMEGGLVLWVRVRSEEAERQAEETMREQGVEQVRVHEIVIDKRLEDLPLADVIARRK</sequence>
<gene>
    <name evidence="2" type="ORF">GGE66_003317</name>
</gene>
<feature type="transmembrane region" description="Helical" evidence="1">
    <location>
        <begin position="85"/>
        <end position="108"/>
    </location>
</feature>
<name>A0A7W9ZT43_RHILE</name>
<dbReference type="RefSeq" id="WP_054184827.1">
    <property type="nucleotide sequence ID" value="NZ_JACIIJ010000007.1"/>
</dbReference>
<keyword evidence="1" id="KW-0472">Membrane</keyword>
<keyword evidence="1" id="KW-0812">Transmembrane</keyword>
<feature type="transmembrane region" description="Helical" evidence="1">
    <location>
        <begin position="114"/>
        <end position="136"/>
    </location>
</feature>
<comment type="caution">
    <text evidence="2">The sequence shown here is derived from an EMBL/GenBank/DDBJ whole genome shotgun (WGS) entry which is preliminary data.</text>
</comment>
<evidence type="ECO:0008006" key="4">
    <source>
        <dbReference type="Google" id="ProtNLM"/>
    </source>
</evidence>
<protein>
    <recommendedName>
        <fullName evidence="4">DUF1269 domain-containing protein</fullName>
    </recommendedName>
</protein>
<organism evidence="2 3">
    <name type="scientific">Rhizobium leguminosarum</name>
    <dbReference type="NCBI Taxonomy" id="384"/>
    <lineage>
        <taxon>Bacteria</taxon>
        <taxon>Pseudomonadati</taxon>
        <taxon>Pseudomonadota</taxon>
        <taxon>Alphaproteobacteria</taxon>
        <taxon>Hyphomicrobiales</taxon>
        <taxon>Rhizobiaceae</taxon>
        <taxon>Rhizobium/Agrobacterium group</taxon>
        <taxon>Rhizobium</taxon>
    </lineage>
</organism>
<dbReference type="AlphaFoldDB" id="A0A7W9ZT43"/>
<evidence type="ECO:0000313" key="2">
    <source>
        <dbReference type="EMBL" id="MBB6222333.1"/>
    </source>
</evidence>
<proteinExistence type="predicted"/>
<accession>A0A7W9ZT43</accession>
<dbReference type="EMBL" id="JACIIJ010000007">
    <property type="protein sequence ID" value="MBB6222333.1"/>
    <property type="molecule type" value="Genomic_DNA"/>
</dbReference>
<reference evidence="2 3" key="1">
    <citation type="submission" date="2020-08" db="EMBL/GenBank/DDBJ databases">
        <title>Genomic Encyclopedia of Type Strains, Phase IV (KMG-V): Genome sequencing to study the core and pangenomes of soil and plant-associated prokaryotes.</title>
        <authorList>
            <person name="Whitman W."/>
        </authorList>
    </citation>
    <scope>NUCLEOTIDE SEQUENCE [LARGE SCALE GENOMIC DNA]</scope>
    <source>
        <strain evidence="2 3">SEMIA 4011</strain>
    </source>
</reference>
<keyword evidence="1" id="KW-1133">Transmembrane helix</keyword>
<dbReference type="Proteomes" id="UP000517187">
    <property type="component" value="Unassembled WGS sequence"/>
</dbReference>
<evidence type="ECO:0000256" key="1">
    <source>
        <dbReference type="SAM" id="Phobius"/>
    </source>
</evidence>